<evidence type="ECO:0000256" key="1">
    <source>
        <dbReference type="ARBA" id="ARBA00009995"/>
    </source>
</evidence>
<dbReference type="PANTHER" id="PTHR48047">
    <property type="entry name" value="GLYCOSYLTRANSFERASE"/>
    <property type="match status" value="1"/>
</dbReference>
<sequence length="464" mass="52926">MAKSQELKLFFFPLMAPGHLIPMINLANLFAMHGAKTTILTTPQCTSLIQNQINRFHLSGHSINLLVLSSSEIGNENLTSQEQSTSFFEAIEDLREPFDRSLKEHQPNCVVTDMYLPWTQEIASQNKIPRLLFHTMGYFALCVIDTLDNHTTNGCVNVDQDEMVTIHGLPHLLQLKKSQLHDSVFTRNKFSEFMESVTESELKSHGAIVNTFYELESQYADHYTKKIGRKAWHVGPLSLVNSPSLSQTNYHERIMTWLDSKQLKSVLYICFGSLSHPTKIQLEEIAHGLENANHHFIWVMRTTEEDVQEKEILTEKGKGLVIKGWAPQTEILSHSSICGFMTHCGWNSVLESITGGVPMLTWPMFAEQFYNEKLVVDVIGVGVEIGVQEWGRREEEKEVIGRYMVERGVRRVMDEGEEKQRLGERVNSMKEKARRAVENGGSSCLEMERLLQEICAWQKLNGDN</sequence>
<dbReference type="FunFam" id="3.40.50.2000:FF:000063">
    <property type="entry name" value="Glycosyltransferase"/>
    <property type="match status" value="1"/>
</dbReference>
<dbReference type="PROSITE" id="PS00375">
    <property type="entry name" value="UDPGT"/>
    <property type="match status" value="1"/>
</dbReference>
<accession>A0AAD5WA55</accession>
<dbReference type="AlphaFoldDB" id="A0AAD5WA55"/>
<evidence type="ECO:0000256" key="5">
    <source>
        <dbReference type="RuleBase" id="RU362057"/>
    </source>
</evidence>
<dbReference type="EC" id="2.4.1.-" evidence="5"/>
<evidence type="ECO:0000256" key="2">
    <source>
        <dbReference type="ARBA" id="ARBA00022676"/>
    </source>
</evidence>
<comment type="similarity">
    <text evidence="1 4">Belongs to the UDP-glycosyltransferase family.</text>
</comment>
<evidence type="ECO:0000313" key="7">
    <source>
        <dbReference type="Proteomes" id="UP001210211"/>
    </source>
</evidence>
<dbReference type="InterPro" id="IPR002213">
    <property type="entry name" value="UDP_glucos_trans"/>
</dbReference>
<dbReference type="Pfam" id="PF00201">
    <property type="entry name" value="UDPGT"/>
    <property type="match status" value="1"/>
</dbReference>
<evidence type="ECO:0000256" key="4">
    <source>
        <dbReference type="RuleBase" id="RU003718"/>
    </source>
</evidence>
<dbReference type="EMBL" id="JAMRDG010000002">
    <property type="protein sequence ID" value="KAJ3685000.1"/>
    <property type="molecule type" value="Genomic_DNA"/>
</dbReference>
<dbReference type="SUPFAM" id="SSF53756">
    <property type="entry name" value="UDP-Glycosyltransferase/glycogen phosphorylase"/>
    <property type="match status" value="1"/>
</dbReference>
<dbReference type="CDD" id="cd03784">
    <property type="entry name" value="GT1_Gtf-like"/>
    <property type="match status" value="1"/>
</dbReference>
<keyword evidence="2 4" id="KW-0328">Glycosyltransferase</keyword>
<dbReference type="GO" id="GO:0035251">
    <property type="term" value="F:UDP-glucosyltransferase activity"/>
    <property type="evidence" value="ECO:0007669"/>
    <property type="project" value="TreeGrafter"/>
</dbReference>
<comment type="caution">
    <text evidence="6">The sequence shown here is derived from an EMBL/GenBank/DDBJ whole genome shotgun (WGS) entry which is preliminary data.</text>
</comment>
<evidence type="ECO:0000313" key="6">
    <source>
        <dbReference type="EMBL" id="KAJ3685000.1"/>
    </source>
</evidence>
<dbReference type="Proteomes" id="UP001210211">
    <property type="component" value="Unassembled WGS sequence"/>
</dbReference>
<organism evidence="6 7">
    <name type="scientific">Rhynchospora tenuis</name>
    <dbReference type="NCBI Taxonomy" id="198213"/>
    <lineage>
        <taxon>Eukaryota</taxon>
        <taxon>Viridiplantae</taxon>
        <taxon>Streptophyta</taxon>
        <taxon>Embryophyta</taxon>
        <taxon>Tracheophyta</taxon>
        <taxon>Spermatophyta</taxon>
        <taxon>Magnoliopsida</taxon>
        <taxon>Liliopsida</taxon>
        <taxon>Poales</taxon>
        <taxon>Cyperaceae</taxon>
        <taxon>Cyperoideae</taxon>
        <taxon>Rhynchosporeae</taxon>
        <taxon>Rhynchospora</taxon>
    </lineage>
</organism>
<dbReference type="InterPro" id="IPR035595">
    <property type="entry name" value="UDP_glycos_trans_CS"/>
</dbReference>
<keyword evidence="7" id="KW-1185">Reference proteome</keyword>
<evidence type="ECO:0000256" key="3">
    <source>
        <dbReference type="ARBA" id="ARBA00022679"/>
    </source>
</evidence>
<keyword evidence="3 4" id="KW-0808">Transferase</keyword>
<proteinExistence type="inferred from homology"/>
<gene>
    <name evidence="6" type="ORF">LUZ61_014164</name>
</gene>
<dbReference type="PANTHER" id="PTHR48047:SF45">
    <property type="entry name" value="SCOPOLETIN GLUCOSYLTRANSFERASE-LIKE"/>
    <property type="match status" value="1"/>
</dbReference>
<reference evidence="6 7" key="1">
    <citation type="journal article" date="2022" name="Cell">
        <title>Repeat-based holocentromeres influence genome architecture and karyotype evolution.</title>
        <authorList>
            <person name="Hofstatter P.G."/>
            <person name="Thangavel G."/>
            <person name="Lux T."/>
            <person name="Neumann P."/>
            <person name="Vondrak T."/>
            <person name="Novak P."/>
            <person name="Zhang M."/>
            <person name="Costa L."/>
            <person name="Castellani M."/>
            <person name="Scott A."/>
            <person name="Toegelov H."/>
            <person name="Fuchs J."/>
            <person name="Mata-Sucre Y."/>
            <person name="Dias Y."/>
            <person name="Vanzela A.L.L."/>
            <person name="Huettel B."/>
            <person name="Almeida C.C.S."/>
            <person name="Simkova H."/>
            <person name="Souza G."/>
            <person name="Pedrosa-Harand A."/>
            <person name="Macas J."/>
            <person name="Mayer K.F.X."/>
            <person name="Houben A."/>
            <person name="Marques A."/>
        </authorList>
    </citation>
    <scope>NUCLEOTIDE SEQUENCE [LARGE SCALE GENOMIC DNA]</scope>
    <source>
        <strain evidence="6">RhyTen1mFocal</strain>
    </source>
</reference>
<dbReference type="Gene3D" id="3.40.50.2000">
    <property type="entry name" value="Glycogen Phosphorylase B"/>
    <property type="match status" value="2"/>
</dbReference>
<protein>
    <recommendedName>
        <fullName evidence="5">Glycosyltransferase</fullName>
        <ecNumber evidence="5">2.4.1.-</ecNumber>
    </recommendedName>
</protein>
<name>A0AAD5WA55_9POAL</name>